<dbReference type="Gene3D" id="1.10.530.10">
    <property type="match status" value="1"/>
</dbReference>
<comment type="similarity">
    <text evidence="1">Belongs to the transglycosylase Slt family.</text>
</comment>
<feature type="domain" description="Transglycosylase SLT" evidence="3">
    <location>
        <begin position="505"/>
        <end position="615"/>
    </location>
</feature>
<feature type="domain" description="Lytic transglycosylase superhelical linker" evidence="4">
    <location>
        <begin position="427"/>
        <end position="494"/>
    </location>
</feature>
<dbReference type="SUPFAM" id="SSF53955">
    <property type="entry name" value="Lysozyme-like"/>
    <property type="match status" value="1"/>
</dbReference>
<organism evidence="5 6">
    <name type="scientific">Seongchinamella sediminis</name>
    <dbReference type="NCBI Taxonomy" id="2283635"/>
    <lineage>
        <taxon>Bacteria</taxon>
        <taxon>Pseudomonadati</taxon>
        <taxon>Pseudomonadota</taxon>
        <taxon>Gammaproteobacteria</taxon>
        <taxon>Cellvibrionales</taxon>
        <taxon>Halieaceae</taxon>
        <taxon>Seongchinamella</taxon>
    </lineage>
</organism>
<evidence type="ECO:0000259" key="3">
    <source>
        <dbReference type="Pfam" id="PF01464"/>
    </source>
</evidence>
<dbReference type="PANTHER" id="PTHR37423:SF5">
    <property type="entry name" value="SOLUBLE LYTIC MUREIN TRANSGLYCOSYLASE"/>
    <property type="match status" value="1"/>
</dbReference>
<reference evidence="5 6" key="1">
    <citation type="submission" date="2018-07" db="EMBL/GenBank/DDBJ databases">
        <title>Halioglobus sp. genome submission.</title>
        <authorList>
            <person name="Ye M.-Q."/>
            <person name="Du Z.-J."/>
        </authorList>
    </citation>
    <scope>NUCLEOTIDE SEQUENCE [LARGE SCALE GENOMIC DNA]</scope>
    <source>
        <strain evidence="5 6">U0301</strain>
    </source>
</reference>
<keyword evidence="2" id="KW-0732">Signal</keyword>
<dbReference type="Gene3D" id="1.10.1240.20">
    <property type="entry name" value="Lytic transglycosylase, superhelical linker domain"/>
    <property type="match status" value="1"/>
</dbReference>
<dbReference type="Pfam" id="PF01464">
    <property type="entry name" value="SLT"/>
    <property type="match status" value="1"/>
</dbReference>
<dbReference type="CDD" id="cd13401">
    <property type="entry name" value="Slt70-like"/>
    <property type="match status" value="1"/>
</dbReference>
<dbReference type="Pfam" id="PF14718">
    <property type="entry name" value="SLT_L"/>
    <property type="match status" value="1"/>
</dbReference>
<dbReference type="InterPro" id="IPR037061">
    <property type="entry name" value="Lytic_TGlycoase_superhlx_L_sf"/>
</dbReference>
<evidence type="ECO:0000313" key="6">
    <source>
        <dbReference type="Proteomes" id="UP000265509"/>
    </source>
</evidence>
<dbReference type="GO" id="GO:0008933">
    <property type="term" value="F:peptidoglycan lytic transglycosylase activity"/>
    <property type="evidence" value="ECO:0007669"/>
    <property type="project" value="InterPro"/>
</dbReference>
<dbReference type="GO" id="GO:0004553">
    <property type="term" value="F:hydrolase activity, hydrolyzing O-glycosyl compounds"/>
    <property type="evidence" value="ECO:0007669"/>
    <property type="project" value="InterPro"/>
</dbReference>
<dbReference type="Proteomes" id="UP000265509">
    <property type="component" value="Unassembled WGS sequence"/>
</dbReference>
<evidence type="ECO:0000259" key="4">
    <source>
        <dbReference type="Pfam" id="PF14718"/>
    </source>
</evidence>
<dbReference type="InterPro" id="IPR023346">
    <property type="entry name" value="Lysozyme-like_dom_sf"/>
</dbReference>
<gene>
    <name evidence="5" type="ORF">DWB85_04560</name>
</gene>
<dbReference type="InterPro" id="IPR008258">
    <property type="entry name" value="Transglycosylase_SLT_dom_1"/>
</dbReference>
<dbReference type="GO" id="GO:0042597">
    <property type="term" value="C:periplasmic space"/>
    <property type="evidence" value="ECO:0007669"/>
    <property type="project" value="InterPro"/>
</dbReference>
<dbReference type="GO" id="GO:0000270">
    <property type="term" value="P:peptidoglycan metabolic process"/>
    <property type="evidence" value="ECO:0007669"/>
    <property type="project" value="InterPro"/>
</dbReference>
<dbReference type="AlphaFoldDB" id="A0A3L7E4A6"/>
<evidence type="ECO:0000256" key="1">
    <source>
        <dbReference type="ARBA" id="ARBA00007734"/>
    </source>
</evidence>
<accession>A0A3L7E4A6</accession>
<evidence type="ECO:0000313" key="5">
    <source>
        <dbReference type="EMBL" id="RLQ23242.1"/>
    </source>
</evidence>
<evidence type="ECO:0000256" key="2">
    <source>
        <dbReference type="ARBA" id="ARBA00022729"/>
    </source>
</evidence>
<dbReference type="InterPro" id="IPR012289">
    <property type="entry name" value="Lytic_TGlycosylase_superhlx_L"/>
</dbReference>
<dbReference type="SUPFAM" id="SSF48435">
    <property type="entry name" value="Bacterial muramidases"/>
    <property type="match status" value="1"/>
</dbReference>
<dbReference type="InterPro" id="IPR008939">
    <property type="entry name" value="Lytic_TGlycosylase_superhlx_U"/>
</dbReference>
<name>A0A3L7E4A6_9GAMM</name>
<dbReference type="PROSITE" id="PS00922">
    <property type="entry name" value="TRANSGLYCOSYLASE"/>
    <property type="match status" value="1"/>
</dbReference>
<sequence length="665" mass="75903">MCSDSNPGGAFSNSISLKVFVLRYQARVAVYAFLFLIAPSALAIPAPAEELDASRAGYSEAVEAIDRGRWTEYRKLRPGLDDYPLAVYLDYYQLNREVSKVRPADARRFISLSEDTPLPNRFLGSYLRQAGKDRRWQDFLAVKPDEPVSVDLKCYYFRAKLATGDTLAAWEGAERLWVHGTSRPKQCDPLFNAWLKADQISDEVVWARLLKAFDSRQRSLMSYVARKGSEQLRPWSDTLLAVYRQPSKLRSHSLPAGQAYSADIASHGLAYLARYNPARALDDWSYYRDRLRFSDEQRRQVEYAITLQSLFARTDANLAWLPGALERLGEDKLIEIRLRWALAEQDWPALSNTLPLLSAQAQQKGVWRYWRARALAQAGDDVAARQLLEELARERDYYGFLAADRLRKPYAFNYKPLVLQSAGTATLHRLPAVQRIGELNFHREERNAHSEWYKVLQDTAEPGQQQALARLAAEQGWHRMAIDAATRAQAWDALDVRFPTAYEDTFQQYAAAQQVSHTELMAIARRESAFFPEARSPVGARGLMQIMPATGKAVASKIGRPHSREDLYEIEHNILLGSAYYRQLLDRFDGNRIFALAAYNAGPHRVDRWRNGSGAQVPVDIWVETIPYRETRNYVQAVLSYNVVFQYRLGDTHSLLTEAERSALY</sequence>
<dbReference type="PANTHER" id="PTHR37423">
    <property type="entry name" value="SOLUBLE LYTIC MUREIN TRANSGLYCOSYLASE-RELATED"/>
    <property type="match status" value="1"/>
</dbReference>
<keyword evidence="6" id="KW-1185">Reference proteome</keyword>
<dbReference type="Gene3D" id="1.25.20.10">
    <property type="entry name" value="Bacterial muramidases"/>
    <property type="match status" value="1"/>
</dbReference>
<proteinExistence type="inferred from homology"/>
<dbReference type="InterPro" id="IPR000189">
    <property type="entry name" value="Transglyc_AS"/>
</dbReference>
<comment type="caution">
    <text evidence="5">The sequence shown here is derived from an EMBL/GenBank/DDBJ whole genome shotgun (WGS) entry which is preliminary data.</text>
</comment>
<dbReference type="GO" id="GO:0016020">
    <property type="term" value="C:membrane"/>
    <property type="evidence" value="ECO:0007669"/>
    <property type="project" value="InterPro"/>
</dbReference>
<dbReference type="EMBL" id="QRAN01000003">
    <property type="protein sequence ID" value="RLQ23242.1"/>
    <property type="molecule type" value="Genomic_DNA"/>
</dbReference>
<protein>
    <submittedName>
        <fullName evidence="5">Murein transglycosylase</fullName>
    </submittedName>
</protein>